<dbReference type="GO" id="GO:0016740">
    <property type="term" value="F:transferase activity"/>
    <property type="evidence" value="ECO:0007669"/>
    <property type="project" value="UniProtKB-KW"/>
</dbReference>
<proteinExistence type="predicted"/>
<organism evidence="2 3">
    <name type="scientific">Liparis tanakae</name>
    <name type="common">Tanaka's snailfish</name>
    <dbReference type="NCBI Taxonomy" id="230148"/>
    <lineage>
        <taxon>Eukaryota</taxon>
        <taxon>Metazoa</taxon>
        <taxon>Chordata</taxon>
        <taxon>Craniata</taxon>
        <taxon>Vertebrata</taxon>
        <taxon>Euteleostomi</taxon>
        <taxon>Actinopterygii</taxon>
        <taxon>Neopterygii</taxon>
        <taxon>Teleostei</taxon>
        <taxon>Neoteleostei</taxon>
        <taxon>Acanthomorphata</taxon>
        <taxon>Eupercaria</taxon>
        <taxon>Perciformes</taxon>
        <taxon>Cottioidei</taxon>
        <taxon>Cottales</taxon>
        <taxon>Liparidae</taxon>
        <taxon>Liparis</taxon>
    </lineage>
</organism>
<sequence length="128" mass="14190">MIHRSPIFSVAPHSVVRLECGSAGEPNRERDRQTDRQTDRRTDGQTDEQTDRQTDREVRACARQIPITDQDGGGADSRLLTDRLEKLLAAGQQRLPSGTRTPTDRHTAAGTGRLYRVFSLSLPLPTPG</sequence>
<feature type="region of interest" description="Disordered" evidence="1">
    <location>
        <begin position="19"/>
        <end position="58"/>
    </location>
</feature>
<evidence type="ECO:0000256" key="1">
    <source>
        <dbReference type="SAM" id="MobiDB-lite"/>
    </source>
</evidence>
<gene>
    <name evidence="2" type="ORF">EYF80_052822</name>
</gene>
<keyword evidence="3" id="KW-1185">Reference proteome</keyword>
<feature type="compositionally biased region" description="Basic and acidic residues" evidence="1">
    <location>
        <begin position="26"/>
        <end position="58"/>
    </location>
</feature>
<evidence type="ECO:0000313" key="2">
    <source>
        <dbReference type="EMBL" id="TNN37013.1"/>
    </source>
</evidence>
<accession>A0A4Z2F811</accession>
<reference evidence="2 3" key="1">
    <citation type="submission" date="2019-03" db="EMBL/GenBank/DDBJ databases">
        <title>First draft genome of Liparis tanakae, snailfish: a comprehensive survey of snailfish specific genes.</title>
        <authorList>
            <person name="Kim W."/>
            <person name="Song I."/>
            <person name="Jeong J.-H."/>
            <person name="Kim D."/>
            <person name="Kim S."/>
            <person name="Ryu S."/>
            <person name="Song J.Y."/>
            <person name="Lee S.K."/>
        </authorList>
    </citation>
    <scope>NUCLEOTIDE SEQUENCE [LARGE SCALE GENOMIC DNA]</scope>
    <source>
        <tissue evidence="2">Muscle</tissue>
    </source>
</reference>
<feature type="region of interest" description="Disordered" evidence="1">
    <location>
        <begin position="90"/>
        <end position="109"/>
    </location>
</feature>
<dbReference type="AlphaFoldDB" id="A0A4Z2F811"/>
<dbReference type="EMBL" id="SRLO01001544">
    <property type="protein sequence ID" value="TNN37013.1"/>
    <property type="molecule type" value="Genomic_DNA"/>
</dbReference>
<comment type="caution">
    <text evidence="2">The sequence shown here is derived from an EMBL/GenBank/DDBJ whole genome shotgun (WGS) entry which is preliminary data.</text>
</comment>
<dbReference type="Proteomes" id="UP000314294">
    <property type="component" value="Unassembled WGS sequence"/>
</dbReference>
<name>A0A4Z2F811_9TELE</name>
<evidence type="ECO:0000313" key="3">
    <source>
        <dbReference type="Proteomes" id="UP000314294"/>
    </source>
</evidence>
<protein>
    <submittedName>
        <fullName evidence="2">Putative glycosyltransferase</fullName>
    </submittedName>
</protein>
<keyword evidence="2" id="KW-0808">Transferase</keyword>